<reference evidence="7 8" key="1">
    <citation type="submission" date="2019-10" db="EMBL/GenBank/DDBJ databases">
        <title>Nocardioides novel species isolated from the excrement of Marmot.</title>
        <authorList>
            <person name="Zhang G."/>
        </authorList>
    </citation>
    <scope>NUCLEOTIDE SEQUENCE [LARGE SCALE GENOMIC DNA]</scope>
    <source>
        <strain evidence="8">zg-579</strain>
    </source>
</reference>
<keyword evidence="4" id="KW-1133">Transmembrane helix</keyword>
<dbReference type="InterPro" id="IPR025405">
    <property type="entry name" value="DUF4131"/>
</dbReference>
<dbReference type="PANTHER" id="PTHR30619">
    <property type="entry name" value="DNA INTERNALIZATION/COMPETENCE PROTEIN COMEC/REC2"/>
    <property type="match status" value="1"/>
</dbReference>
<dbReference type="SMART" id="SM00849">
    <property type="entry name" value="Lactamase_B"/>
    <property type="match status" value="1"/>
</dbReference>
<keyword evidence="8" id="KW-1185">Reference proteome</keyword>
<comment type="subcellular location">
    <subcellularLocation>
        <location evidence="1">Cell membrane</location>
        <topology evidence="1">Multi-pass membrane protein</topology>
    </subcellularLocation>
</comment>
<gene>
    <name evidence="7" type="ORF">GGQ22_19495</name>
</gene>
<dbReference type="SUPFAM" id="SSF56281">
    <property type="entry name" value="Metallo-hydrolase/oxidoreductase"/>
    <property type="match status" value="1"/>
</dbReference>
<organism evidence="7 8">
    <name type="scientific">Nocardioides marmotae</name>
    <dbReference type="NCBI Taxonomy" id="2663857"/>
    <lineage>
        <taxon>Bacteria</taxon>
        <taxon>Bacillati</taxon>
        <taxon>Actinomycetota</taxon>
        <taxon>Actinomycetes</taxon>
        <taxon>Propionibacteriales</taxon>
        <taxon>Nocardioidaceae</taxon>
        <taxon>Nocardioides</taxon>
    </lineage>
</organism>
<accession>A0A6I3JGG2</accession>
<dbReference type="Pfam" id="PF03772">
    <property type="entry name" value="Competence"/>
    <property type="match status" value="1"/>
</dbReference>
<feature type="domain" description="Metallo-beta-lactamase" evidence="6">
    <location>
        <begin position="511"/>
        <end position="709"/>
    </location>
</feature>
<evidence type="ECO:0000313" key="8">
    <source>
        <dbReference type="Proteomes" id="UP000433406"/>
    </source>
</evidence>
<dbReference type="Pfam" id="PF00753">
    <property type="entry name" value="Lactamase_B"/>
    <property type="match status" value="1"/>
</dbReference>
<dbReference type="Gene3D" id="3.60.15.10">
    <property type="entry name" value="Ribonuclease Z/Hydroxyacylglutathione hydrolase-like"/>
    <property type="match status" value="1"/>
</dbReference>
<dbReference type="AlphaFoldDB" id="A0A6I3JGG2"/>
<keyword evidence="2" id="KW-1003">Cell membrane</keyword>
<evidence type="ECO:0000256" key="3">
    <source>
        <dbReference type="ARBA" id="ARBA00022692"/>
    </source>
</evidence>
<dbReference type="InterPro" id="IPR001279">
    <property type="entry name" value="Metallo-B-lactamas"/>
</dbReference>
<evidence type="ECO:0000256" key="2">
    <source>
        <dbReference type="ARBA" id="ARBA00022475"/>
    </source>
</evidence>
<protein>
    <submittedName>
        <fullName evidence="7">DUF4131 domain-containing protein</fullName>
    </submittedName>
</protein>
<dbReference type="PANTHER" id="PTHR30619:SF1">
    <property type="entry name" value="RECOMBINATION PROTEIN 2"/>
    <property type="match status" value="1"/>
</dbReference>
<evidence type="ECO:0000256" key="1">
    <source>
        <dbReference type="ARBA" id="ARBA00004651"/>
    </source>
</evidence>
<dbReference type="CDD" id="cd07731">
    <property type="entry name" value="ComA-like_MBL-fold"/>
    <property type="match status" value="1"/>
</dbReference>
<proteinExistence type="predicted"/>
<dbReference type="InterPro" id="IPR036866">
    <property type="entry name" value="RibonucZ/Hydroxyglut_hydro"/>
</dbReference>
<evidence type="ECO:0000259" key="6">
    <source>
        <dbReference type="SMART" id="SM00849"/>
    </source>
</evidence>
<keyword evidence="3" id="KW-0812">Transmembrane</keyword>
<evidence type="ECO:0000313" key="7">
    <source>
        <dbReference type="EMBL" id="MTB97257.1"/>
    </source>
</evidence>
<dbReference type="GO" id="GO:0005886">
    <property type="term" value="C:plasma membrane"/>
    <property type="evidence" value="ECO:0007669"/>
    <property type="project" value="UniProtKB-SubCell"/>
</dbReference>
<comment type="caution">
    <text evidence="7">The sequence shown here is derived from an EMBL/GenBank/DDBJ whole genome shotgun (WGS) entry which is preliminary data.</text>
</comment>
<dbReference type="InterPro" id="IPR035681">
    <property type="entry name" value="ComA-like_MBL"/>
</dbReference>
<dbReference type="Pfam" id="PF13567">
    <property type="entry name" value="DUF4131"/>
    <property type="match status" value="1"/>
</dbReference>
<dbReference type="EMBL" id="WLCI01000020">
    <property type="protein sequence ID" value="MTB97257.1"/>
    <property type="molecule type" value="Genomic_DNA"/>
</dbReference>
<evidence type="ECO:0000256" key="5">
    <source>
        <dbReference type="ARBA" id="ARBA00023136"/>
    </source>
</evidence>
<dbReference type="NCBIfam" id="TIGR00360">
    <property type="entry name" value="ComEC_N-term"/>
    <property type="match status" value="1"/>
</dbReference>
<dbReference type="Proteomes" id="UP000433406">
    <property type="component" value="Unassembled WGS sequence"/>
</dbReference>
<keyword evidence="5" id="KW-0472">Membrane</keyword>
<dbReference type="InterPro" id="IPR004477">
    <property type="entry name" value="ComEC_N"/>
</dbReference>
<sequence length="757" mass="76779">MPLLAAAAWLAGLAAQLLPLPALAAVAVVATAGAAAVVVRRRDLATTVAAVALVAAAVGCSAAVRVEQTRAGPVADLARERAVVTVTGTVVADPRPVEGRFADRVLTRLEVREVTGRGASTRLRTRVLVLGDDPWADVRLGSTVRAGGRLDTADGPDLAGVLIAGDPQVLAGPGPWWRGADEVRASIRDAVEHRPPAQAALVPALVTGDDQLLDAEVEEDFRTTGLTHLLAVSGTNLTLVVGFLLVVARWCGIRGRGMYVVGALGILGFVLLARTEPSVLRAAVMGSVALLALGVHAWQRGFRALGVAVVVLLLVQPGLATSPGFALSVLATAGILVLAPVWRDAMARWLPRWVAEAVAVPLAAQIACTPVVAALSGEVSLVAVAANLVVAPAVGPATVLGLAGGLLGLLWDPAGRLLGTGAGWCVGWIVAVADRGADAPTAAVDWGTGPAALAALTVLCLVLALVLRRVLARAVTALAVVAVLAVVVLVRPPTPGWPAGDWVVAMCDVGQGDALALRAGPGEAVVVDAGPEPGAVDRCLDDLGVDRVPLVVLSHFHADHVDGLAGVLDGRPVGAVEGTSVLDPVGGVADARATAAAAGLPVRTATYATTRRVGDVTLQALWPRPGAGAIAAGGPEGESANDGSVVLLAEVRGVRVLLTGDLEPPGQAALARALPGLRVDVLKLPHHGSRYQDLPFLASLGARVVLVSVGADNGYGHPAEEVLDPLADAGAQVLRTDEDGDVLVGVTDGGVETRTRR</sequence>
<evidence type="ECO:0000256" key="4">
    <source>
        <dbReference type="ARBA" id="ARBA00022989"/>
    </source>
</evidence>
<name>A0A6I3JGG2_9ACTN</name>
<dbReference type="InterPro" id="IPR052159">
    <property type="entry name" value="Competence_DNA_uptake"/>
</dbReference>